<protein>
    <submittedName>
        <fullName evidence="1">Uncharacterized protein</fullName>
    </submittedName>
</protein>
<evidence type="ECO:0000313" key="2">
    <source>
        <dbReference type="Proteomes" id="UP001162992"/>
    </source>
</evidence>
<dbReference type="Proteomes" id="UP001162992">
    <property type="component" value="Chromosome 14"/>
</dbReference>
<proteinExistence type="predicted"/>
<reference evidence="2" key="1">
    <citation type="journal article" date="2024" name="Proc. Natl. Acad. Sci. U.S.A.">
        <title>Extraordinary preservation of gene collinearity over three hundred million years revealed in homosporous lycophytes.</title>
        <authorList>
            <person name="Li C."/>
            <person name="Wickell D."/>
            <person name="Kuo L.Y."/>
            <person name="Chen X."/>
            <person name="Nie B."/>
            <person name="Liao X."/>
            <person name="Peng D."/>
            <person name="Ji J."/>
            <person name="Jenkins J."/>
            <person name="Williams M."/>
            <person name="Shu S."/>
            <person name="Plott C."/>
            <person name="Barry K."/>
            <person name="Rajasekar S."/>
            <person name="Grimwood J."/>
            <person name="Han X."/>
            <person name="Sun S."/>
            <person name="Hou Z."/>
            <person name="He W."/>
            <person name="Dai G."/>
            <person name="Sun C."/>
            <person name="Schmutz J."/>
            <person name="Leebens-Mack J.H."/>
            <person name="Li F.W."/>
            <person name="Wang L."/>
        </authorList>
    </citation>
    <scope>NUCLEOTIDE SEQUENCE [LARGE SCALE GENOMIC DNA]</scope>
    <source>
        <strain evidence="2">cv. PW_Plant_1</strain>
    </source>
</reference>
<evidence type="ECO:0000313" key="1">
    <source>
        <dbReference type="EMBL" id="KAJ7532125.1"/>
    </source>
</evidence>
<name>A0ACC2BQV0_DIPCM</name>
<keyword evidence="2" id="KW-1185">Reference proteome</keyword>
<sequence>MAAQRSDYWKRVEDYKKLERSEIEKDRRHPLNNALEQCSDVIVRLRQPQLQAINKWKRELALKPLTCIHEYLLRFMDFKQEDLDPHRDLICRTWSSLSEFDEIVQRITSSGACEVPCSRIHVSLPFFGCMDPGVDSNDLDRGMHNVELLKEEIAQAIHRSSLKVVYSQSAASSETPTLLQHKVGVAFRLGKLLQCIADGSISVVAIIGESGLGKTTLLEAAVQMIQGTKDYVVAAIQINRELRKEQLLDLQSQLIRQLGGAQKKLRDLEQGRLVIQRLMRMLKEQGKRVCLAIDNVVHSSDLKEALPENLAELLPISTCIFITTRSEAVAHDLQKLFEKALPSGFSYFLHKPAQLTHLECMDLFSFYATKSQGPLEEKHENMIDLIVSTCEGLPLALILLGSYFDLGKNRKMAAWINVAQRLQHGQVTGTPQQMIFTILEVVFESLQPPDLQESFLDVVLFFHGHDWNTVQYSVGKNILQELVARHLIFQEVHLEAVLGKKNYHLPQRIFDKDCGSSFVGVHDLIYDFARSKKDALELRSGLLISEANDIPSADDPVLERVRGLSLRECTVKGRQLEQMLSLKLLSLQDVVLSGPEIESLSERVAYVNWRLCRQGRNRNKVSALPMNNMEELNVLHLHASKGEINIVHEFPSNLKELRIKGYLQLFRPFEDLKKLTKLKRLHLYGTENLRTLPSGIGCLTKLRQLALSHCHNLCELSNAIGSLLNLEVLYLASCRSLVRLPEEICNLKRLQNLDLHSCKSLQKLPAEIGQLSFLRKLILSGCSYLTALPDSVGQLINLVHLDVSRCGKLESLPSQIGMLTSLKAMDCSKCRKLKELPPQIGQLGSLELLDCSSCSCLATLPSQIGELCSLEILNLNRCIHLLNLPFEIRHLSSLQELSMEHAHELEALPSGVSGLSALRRLNLDYCSKLAGLPAAICNLVSLQELRMKGCSNLSKLPYDIGSLHELRLLDLSDCTELEILPASMNELISLVALHLSGNTGMKQLAIDFGRFPALEAVSLHGCNEIEPADISSIAECRSLRILDLSNNPQLQKLPPDLSNLTRLQILHLYLCDFSSETLPPSIWNLGSLRELWLYGNSRMQSLPSQVGTLTALRDLRLRSCGLLGLITEKIGNLKMLQNLDVSNNPRLSMLPIEIGQLQSLKQLNVSSCNFQAQSIPASIGIITSLERLDLSNNLRLESLASGIRSLHLLQELDLHFCERLSRLPSWIGEFQFLKKLDLRHNLRLKKLPWEIGYLIALETLLLNGCDNLQVIPGLLFNLPRLKHITLPEGATLGYHLKALRNAWRKLISHKPGFKYAYAISSKLSSLKEKIESKASWSLELLQRSKAKGNHPLRKTVMKSVRCVRSKVKVCRIPEKRKSETVKALERLLAKELPLIFHKTVKEIRNK</sequence>
<dbReference type="EMBL" id="CM055105">
    <property type="protein sequence ID" value="KAJ7532125.1"/>
    <property type="molecule type" value="Genomic_DNA"/>
</dbReference>
<comment type="caution">
    <text evidence="1">The sequence shown here is derived from an EMBL/GenBank/DDBJ whole genome shotgun (WGS) entry which is preliminary data.</text>
</comment>
<organism evidence="1 2">
    <name type="scientific">Diphasiastrum complanatum</name>
    <name type="common">Issler's clubmoss</name>
    <name type="synonym">Lycopodium complanatum</name>
    <dbReference type="NCBI Taxonomy" id="34168"/>
    <lineage>
        <taxon>Eukaryota</taxon>
        <taxon>Viridiplantae</taxon>
        <taxon>Streptophyta</taxon>
        <taxon>Embryophyta</taxon>
        <taxon>Tracheophyta</taxon>
        <taxon>Lycopodiopsida</taxon>
        <taxon>Lycopodiales</taxon>
        <taxon>Lycopodiaceae</taxon>
        <taxon>Lycopodioideae</taxon>
        <taxon>Diphasiastrum</taxon>
    </lineage>
</organism>
<accession>A0ACC2BQV0</accession>
<gene>
    <name evidence="1" type="ORF">O6H91_14G073400</name>
</gene>